<dbReference type="Pfam" id="PF00233">
    <property type="entry name" value="PDEase_I"/>
    <property type="match status" value="1"/>
</dbReference>
<dbReference type="OrthoDB" id="295473at2759"/>
<evidence type="ECO:0000256" key="3">
    <source>
        <dbReference type="ARBA" id="ARBA00022723"/>
    </source>
</evidence>
<dbReference type="SUPFAM" id="SSF55781">
    <property type="entry name" value="GAF domain-like"/>
    <property type="match status" value="2"/>
</dbReference>
<dbReference type="GO" id="GO:0007165">
    <property type="term" value="P:signal transduction"/>
    <property type="evidence" value="ECO:0007669"/>
    <property type="project" value="InterPro"/>
</dbReference>
<dbReference type="Gene3D" id="3.30.450.40">
    <property type="match status" value="2"/>
</dbReference>
<dbReference type="SMART" id="SM00065">
    <property type="entry name" value="GAF"/>
    <property type="match status" value="2"/>
</dbReference>
<sequence>MAMLFTKFTRAVYRGLIYFINVYVRLPQLLSITAPLFSSSTNLNFKVTNPGSLLQRPDELVKRGKYVDDLFAVIPQCIQAIFPQVQYCHVYLDLGGLKDADRRPFPSGPVARELIGYRELKQNLKLAVDTEEPVFNILSVSVSPHTLFQLGVSYLPVFNSLRGSPLAVILFVNEHIEVDEAKGCSIQTFNEALSEKIGIMQSQYHSSTLSLLAELSSIDDNISLGQLTVVQHLKRETGADVGFLLSYTPSDDDFVIKALDGKVIPEKRFPSSSLPVLQSHLNLSQPILTSCTSELKSNLTLIAGQPLHPEHCVLAPIKQSNKLIGILILLSGAPRFTQEHLDMIEAGLSLCGSMLYKDMVVERERTLRQQTEKLHHVAKNIFTHLGTQFSRLIQDHYQQLIDHVLIPDFPSPIQATHHTPLYKNVFIPPIGCQRLISLDDRLLIVGPRSARYSTDWDCSQKVSGTTLDDMGTVIGVYDTGHAYYESSSYISVESDLPNHHLGGSIIREKWEAGMPNLGDIREEGESSLPDASLYTDLNSSVGKSMENNSHVHYGIDFTRRGSLKAENTLHLQETDSNNNADNGLNENDSQRKSQTASDQNNDIISQIFSAATDSPQATARPRRSSVASALQRPSTFAAYRSTGVESRTHMQKTVPSSASRIAMNFRSDNRFHSVNLNRPNKIASRSNMPRSVVSNHQLKGSPDIGNSRPRTPPMEKAVYSSTVDVKDKAVKDSTDVNAEIVKKASTVTEECVFPQNDSLKNLKSSRTKVNQSTCDLDSETNYTDLSKESSQLSRNDSEESAELRKFQAVMKQDFHVPGQGHMDKNIIHPIHPHRRISVLEESEQHLNTASDMNEVSNGSHEAAHFHKPSLSPKSHSEKSGDQDVVLAHKPSSLTLTTHVHDKAAIAKSRESLVVLSGGSKKAPSQSVDTDTSSFNQKRKGTIDASVNRKSVMSLDSRSRDTNDNRITVADKLEKKRSTYKKVSATLPAPAIDYDHISMTVSVADGISGPFKHRPSQVDNFSKLRRSLADSKGADRFLSPRKASSQRYVGRKSARLEDSTHNLATYHLFSHAPVISKGVQHTVKMHDASVQANHSIFRSSISPIPNTERSLSFSQPLADYRMFQIQVPDESKTSLTQPQKSSSMDDQHLLSSKTLSDSSARSSIDPNVNPSLLPLISPVSGTVLSNLSKVTEERNRLKANNSSVIFSEYSAKGDSDIESLLYEDDLLEWDENGGKRLSKRRKHAKLVEVRTLNINTQEYETYVWRYRTLQICKLTPVTGCSALDDYDLTILLKEIMQEARYLCHAERCSVFLLEAEANELVAKVFDGDIASNEEVRMSASEGIAGQVVQTGKILNIKDAYSHPLFYRGVDETTGFRTKSILCFPIKDEKDKIIGAAQLCNKIGSPHFNSTDEVIAKALATYCCISIVNSIMYRDVLDAHNRVKLANELMVFHMLVPSQDVVELMKQKIIPLAEFGKELHLQDFKNSLPRYVPINTMPMAVMSMMTELEFCKNFKIKSQTLARFVLMVRKGYRDPPYHNWNHAFSVAHFAYLILRNIRCVAEGVLDELEALAFFVAALCHDIDHRGTSNSFQVASNSVLAALYSSEGSVMERHHFSQTLCILNTEGCNIFENVTRKEYEQLLDLIRDIILSTDIAHHLRIRGGLEAMAEEGFNKTNPEHKSLLLCLVMTSADLSDQTKPWTAAKRVSKMLYKEFFSQGDLEKALGRNPMEMMDRERASIPDLQIGFIDHIVLPAFRTLRTVFPTTGCLVTNIEENREHWVTIKTKTADRRDSLTSLEVFDFIDEEDERESSGEDIPSA</sequence>
<evidence type="ECO:0000256" key="8">
    <source>
        <dbReference type="RuleBase" id="RU363067"/>
    </source>
</evidence>
<feature type="binding site" evidence="7">
    <location>
        <position position="1690"/>
    </location>
    <ligand>
        <name>Zn(2+)</name>
        <dbReference type="ChEBI" id="CHEBI:29105"/>
        <label>1</label>
    </ligand>
</feature>
<dbReference type="PROSITE" id="PS00126">
    <property type="entry name" value="PDEASE_I_1"/>
    <property type="match status" value="1"/>
</dbReference>
<dbReference type="EMBL" id="VXIV02000897">
    <property type="protein sequence ID" value="KAF6035305.1"/>
    <property type="molecule type" value="Genomic_DNA"/>
</dbReference>
<comment type="cofactor">
    <cofactor evidence="8">
        <name>a divalent metal cation</name>
        <dbReference type="ChEBI" id="CHEBI:60240"/>
    </cofactor>
    <text evidence="8">Binds 2 divalent metal cations per subunit. Site 1 may preferentially bind zinc ions, while site 2 has a preference for magnesium and/or manganese ions.</text>
</comment>
<dbReference type="InterPro" id="IPR002073">
    <property type="entry name" value="PDEase_catalytic_dom"/>
</dbReference>
<feature type="compositionally biased region" description="Polar residues" evidence="9">
    <location>
        <begin position="592"/>
        <end position="617"/>
    </location>
</feature>
<dbReference type="InterPro" id="IPR023088">
    <property type="entry name" value="PDEase"/>
</dbReference>
<keyword evidence="2" id="KW-0140">cGMP</keyword>
<dbReference type="InterPro" id="IPR023174">
    <property type="entry name" value="PDEase_CS"/>
</dbReference>
<feature type="binding site" evidence="6">
    <location>
        <position position="1690"/>
    </location>
    <ligand>
        <name>AMP</name>
        <dbReference type="ChEBI" id="CHEBI:456215"/>
    </ligand>
</feature>
<name>A0A7J7KAU0_BUGNE</name>
<evidence type="ECO:0000256" key="5">
    <source>
        <dbReference type="PIRSR" id="PIRSR623088-1"/>
    </source>
</evidence>
<feature type="region of interest" description="Disordered" evidence="9">
    <location>
        <begin position="917"/>
        <end position="959"/>
    </location>
</feature>
<dbReference type="PRINTS" id="PR00387">
    <property type="entry name" value="PDIESTERASE1"/>
</dbReference>
<keyword evidence="4 8" id="KW-0378">Hydrolase</keyword>
<comment type="caution">
    <text evidence="11">The sequence shown here is derived from an EMBL/GenBank/DDBJ whole genome shotgun (WGS) entry which is preliminary data.</text>
</comment>
<dbReference type="SMART" id="SM00471">
    <property type="entry name" value="HDc"/>
    <property type="match status" value="1"/>
</dbReference>
<evidence type="ECO:0000259" key="10">
    <source>
        <dbReference type="PROSITE" id="PS51845"/>
    </source>
</evidence>
<evidence type="ECO:0000256" key="2">
    <source>
        <dbReference type="ARBA" id="ARBA00022535"/>
    </source>
</evidence>
<gene>
    <name evidence="11" type="ORF">EB796_006387</name>
</gene>
<keyword evidence="3 7" id="KW-0479">Metal-binding</keyword>
<feature type="binding site" evidence="7">
    <location>
        <position position="1579"/>
    </location>
    <ligand>
        <name>Zn(2+)</name>
        <dbReference type="ChEBI" id="CHEBI:29105"/>
        <label>2</label>
    </ligand>
</feature>
<dbReference type="PANTHER" id="PTHR11347">
    <property type="entry name" value="CYCLIC NUCLEOTIDE PHOSPHODIESTERASE"/>
    <property type="match status" value="1"/>
</dbReference>
<feature type="binding site" evidence="6">
    <location>
        <begin position="1536"/>
        <end position="1540"/>
    </location>
    <ligand>
        <name>AMP</name>
        <dbReference type="ChEBI" id="CHEBI:456215"/>
    </ligand>
</feature>
<feature type="region of interest" description="Disordered" evidence="9">
    <location>
        <begin position="1129"/>
        <end position="1162"/>
    </location>
</feature>
<feature type="region of interest" description="Disordered" evidence="9">
    <location>
        <begin position="572"/>
        <end position="631"/>
    </location>
</feature>
<feature type="compositionally biased region" description="Polar residues" evidence="9">
    <location>
        <begin position="1148"/>
        <end position="1162"/>
    </location>
</feature>
<feature type="binding site" evidence="7">
    <location>
        <position position="1578"/>
    </location>
    <ligand>
        <name>Zn(2+)</name>
        <dbReference type="ChEBI" id="CHEBI:29105"/>
        <label>1</label>
    </ligand>
</feature>
<feature type="region of interest" description="Disordered" evidence="9">
    <location>
        <begin position="852"/>
        <end position="882"/>
    </location>
</feature>
<evidence type="ECO:0000256" key="1">
    <source>
        <dbReference type="ARBA" id="ARBA00007648"/>
    </source>
</evidence>
<dbReference type="Pfam" id="PF01590">
    <property type="entry name" value="GAF"/>
    <property type="match status" value="1"/>
</dbReference>
<feature type="compositionally biased region" description="Polar residues" evidence="9">
    <location>
        <begin position="1132"/>
        <end position="1141"/>
    </location>
</feature>
<dbReference type="GO" id="GO:0004114">
    <property type="term" value="F:3',5'-cyclic-nucleotide phosphodiesterase activity"/>
    <property type="evidence" value="ECO:0007669"/>
    <property type="project" value="InterPro"/>
</dbReference>
<reference evidence="11" key="1">
    <citation type="submission" date="2020-06" db="EMBL/GenBank/DDBJ databases">
        <title>Draft genome of Bugula neritina, a colonial animal packing powerful symbionts and potential medicines.</title>
        <authorList>
            <person name="Rayko M."/>
        </authorList>
    </citation>
    <scope>NUCLEOTIDE SEQUENCE [LARGE SCALE GENOMIC DNA]</scope>
    <source>
        <strain evidence="11">Kwan_BN1</strain>
    </source>
</reference>
<dbReference type="FunFam" id="1.10.1300.10:FF:000003">
    <property type="entry name" value="Phosphodiesterase"/>
    <property type="match status" value="1"/>
</dbReference>
<feature type="compositionally biased region" description="Polar residues" evidence="9">
    <location>
        <begin position="777"/>
        <end position="794"/>
    </location>
</feature>
<feature type="binding site" evidence="6">
    <location>
        <position position="1579"/>
    </location>
    <ligand>
        <name>AMP</name>
        <dbReference type="ChEBI" id="CHEBI:456215"/>
    </ligand>
</feature>
<keyword evidence="12" id="KW-1185">Reference proteome</keyword>
<feature type="region of interest" description="Disordered" evidence="9">
    <location>
        <begin position="680"/>
        <end position="720"/>
    </location>
</feature>
<feature type="compositionally biased region" description="Low complexity" evidence="9">
    <location>
        <begin position="575"/>
        <end position="587"/>
    </location>
</feature>
<comment type="similarity">
    <text evidence="1 8">Belongs to the cyclic nucleotide phosphodiesterase family.</text>
</comment>
<feature type="binding site" evidence="6">
    <location>
        <position position="1741"/>
    </location>
    <ligand>
        <name>AMP</name>
        <dbReference type="ChEBI" id="CHEBI:456215"/>
    </ligand>
</feature>
<evidence type="ECO:0000256" key="7">
    <source>
        <dbReference type="PIRSR" id="PIRSR623088-3"/>
    </source>
</evidence>
<feature type="compositionally biased region" description="Polar residues" evidence="9">
    <location>
        <begin position="922"/>
        <end position="935"/>
    </location>
</feature>
<dbReference type="InterPro" id="IPR003607">
    <property type="entry name" value="HD/PDEase_dom"/>
</dbReference>
<evidence type="ECO:0000313" key="12">
    <source>
        <dbReference type="Proteomes" id="UP000593567"/>
    </source>
</evidence>
<dbReference type="EC" id="3.1.4.-" evidence="8"/>
<dbReference type="GO" id="GO:0046872">
    <property type="term" value="F:metal ion binding"/>
    <property type="evidence" value="ECO:0007669"/>
    <property type="project" value="UniProtKB-KW"/>
</dbReference>
<accession>A0A7J7KAU0</accession>
<evidence type="ECO:0000256" key="6">
    <source>
        <dbReference type="PIRSR" id="PIRSR623088-2"/>
    </source>
</evidence>
<protein>
    <recommendedName>
        <fullName evidence="8">Phosphodiesterase</fullName>
        <ecNumber evidence="8">3.1.4.-</ecNumber>
    </recommendedName>
</protein>
<dbReference type="CDD" id="cd00077">
    <property type="entry name" value="HDc"/>
    <property type="match status" value="1"/>
</dbReference>
<proteinExistence type="inferred from homology"/>
<dbReference type="SUPFAM" id="SSF109604">
    <property type="entry name" value="HD-domain/PDEase-like"/>
    <property type="match status" value="1"/>
</dbReference>
<evidence type="ECO:0000313" key="11">
    <source>
        <dbReference type="EMBL" id="KAF6035305.1"/>
    </source>
</evidence>
<feature type="binding site" evidence="7">
    <location>
        <position position="1540"/>
    </location>
    <ligand>
        <name>Zn(2+)</name>
        <dbReference type="ChEBI" id="CHEBI:29105"/>
        <label>1</label>
    </ligand>
</feature>
<evidence type="ECO:0000256" key="9">
    <source>
        <dbReference type="SAM" id="MobiDB-lite"/>
    </source>
</evidence>
<dbReference type="PROSITE" id="PS51845">
    <property type="entry name" value="PDEASE_I_2"/>
    <property type="match status" value="1"/>
</dbReference>
<feature type="compositionally biased region" description="Polar residues" evidence="9">
    <location>
        <begin position="680"/>
        <end position="698"/>
    </location>
</feature>
<organism evidence="11 12">
    <name type="scientific">Bugula neritina</name>
    <name type="common">Brown bryozoan</name>
    <name type="synonym">Sertularia neritina</name>
    <dbReference type="NCBI Taxonomy" id="10212"/>
    <lineage>
        <taxon>Eukaryota</taxon>
        <taxon>Metazoa</taxon>
        <taxon>Spiralia</taxon>
        <taxon>Lophotrochozoa</taxon>
        <taxon>Bryozoa</taxon>
        <taxon>Gymnolaemata</taxon>
        <taxon>Cheilostomatida</taxon>
        <taxon>Flustrina</taxon>
        <taxon>Buguloidea</taxon>
        <taxon>Bugulidae</taxon>
        <taxon>Bugula</taxon>
    </lineage>
</organism>
<feature type="binding site" evidence="7">
    <location>
        <position position="1579"/>
    </location>
    <ligand>
        <name>Zn(2+)</name>
        <dbReference type="ChEBI" id="CHEBI:29105"/>
        <label>1</label>
    </ligand>
</feature>
<dbReference type="Proteomes" id="UP000593567">
    <property type="component" value="Unassembled WGS sequence"/>
</dbReference>
<feature type="region of interest" description="Disordered" evidence="9">
    <location>
        <begin position="777"/>
        <end position="801"/>
    </location>
</feature>
<dbReference type="InterPro" id="IPR036971">
    <property type="entry name" value="PDEase_catalytic_dom_sf"/>
</dbReference>
<feature type="active site" description="Proton donor" evidence="5">
    <location>
        <position position="1536"/>
    </location>
</feature>
<dbReference type="InterPro" id="IPR003018">
    <property type="entry name" value="GAF"/>
</dbReference>
<dbReference type="InterPro" id="IPR029016">
    <property type="entry name" value="GAF-like_dom_sf"/>
</dbReference>
<feature type="domain" description="PDEase" evidence="10">
    <location>
        <begin position="1455"/>
        <end position="1784"/>
    </location>
</feature>
<evidence type="ECO:0000256" key="4">
    <source>
        <dbReference type="ARBA" id="ARBA00022801"/>
    </source>
</evidence>
<dbReference type="Gene3D" id="1.10.1300.10">
    <property type="entry name" value="3'5'-cyclic nucleotide phosphodiesterase, catalytic domain"/>
    <property type="match status" value="1"/>
</dbReference>